<comment type="similarity">
    <text evidence="1">Belongs to the Gfa family.</text>
</comment>
<proteinExistence type="inferred from homology"/>
<reference evidence="5" key="1">
    <citation type="submission" date="2023-01" db="EMBL/GenBank/DDBJ databases">
        <authorList>
            <person name="Van Ghelder C."/>
            <person name="Rancurel C."/>
        </authorList>
    </citation>
    <scope>NUCLEOTIDE SEQUENCE</scope>
    <source>
        <strain evidence="5">CNCM I-4278</strain>
    </source>
</reference>
<evidence type="ECO:0000256" key="1">
    <source>
        <dbReference type="ARBA" id="ARBA00005495"/>
    </source>
</evidence>
<dbReference type="PANTHER" id="PTHR28620">
    <property type="entry name" value="CENTROMERE PROTEIN V"/>
    <property type="match status" value="1"/>
</dbReference>
<dbReference type="EMBL" id="CAOQHR010000001">
    <property type="protein sequence ID" value="CAI6229676.1"/>
    <property type="molecule type" value="Genomic_DNA"/>
</dbReference>
<accession>A0A9W4U2U7</accession>
<comment type="caution">
    <text evidence="5">The sequence shown here is derived from an EMBL/GenBank/DDBJ whole genome shotgun (WGS) entry which is preliminary data.</text>
</comment>
<organism evidence="5 6">
    <name type="scientific">Periconia digitata</name>
    <dbReference type="NCBI Taxonomy" id="1303443"/>
    <lineage>
        <taxon>Eukaryota</taxon>
        <taxon>Fungi</taxon>
        <taxon>Dikarya</taxon>
        <taxon>Ascomycota</taxon>
        <taxon>Pezizomycotina</taxon>
        <taxon>Dothideomycetes</taxon>
        <taxon>Pleosporomycetidae</taxon>
        <taxon>Pleosporales</taxon>
        <taxon>Massarineae</taxon>
        <taxon>Periconiaceae</taxon>
        <taxon>Periconia</taxon>
    </lineage>
</organism>
<evidence type="ECO:0000259" key="4">
    <source>
        <dbReference type="PROSITE" id="PS51891"/>
    </source>
</evidence>
<dbReference type="PROSITE" id="PS51891">
    <property type="entry name" value="CENP_V_GFA"/>
    <property type="match status" value="1"/>
</dbReference>
<dbReference type="Gene3D" id="2.170.150.70">
    <property type="match status" value="1"/>
</dbReference>
<keyword evidence="6" id="KW-1185">Reference proteome</keyword>
<dbReference type="Proteomes" id="UP001152607">
    <property type="component" value="Unassembled WGS sequence"/>
</dbReference>
<feature type="domain" description="CENP-V/GFA" evidence="4">
    <location>
        <begin position="7"/>
        <end position="163"/>
    </location>
</feature>
<dbReference type="GO" id="GO:0016846">
    <property type="term" value="F:carbon-sulfur lyase activity"/>
    <property type="evidence" value="ECO:0007669"/>
    <property type="project" value="InterPro"/>
</dbReference>
<gene>
    <name evidence="5" type="ORF">PDIGIT_LOCUS166</name>
</gene>
<dbReference type="AlphaFoldDB" id="A0A9W4U2U7"/>
<dbReference type="InterPro" id="IPR052355">
    <property type="entry name" value="CENP-V-like"/>
</dbReference>
<name>A0A9W4U2U7_9PLEO</name>
<dbReference type="InterPro" id="IPR006913">
    <property type="entry name" value="CENP-V/GFA"/>
</dbReference>
<evidence type="ECO:0000256" key="2">
    <source>
        <dbReference type="ARBA" id="ARBA00022723"/>
    </source>
</evidence>
<sequence length="196" mass="21815">MITTKVYDGGCHCGKVRYKVRLDIPPSSNPDYLGRGTRIYKCNCTTCHKLGMFHARPGDPANDFIVLSPSSPTENLGVYNAFGGSNNWYFCRNCGAQLFGVGAKWVSEELDVGKWAGDVNGDGKTQTVWKTSALNILDPTGKPAHYVSVNSITVEGVDLIDWHDKGYIAYLNGRNRETENMRETVRFRKPHPEGCY</sequence>
<evidence type="ECO:0000256" key="3">
    <source>
        <dbReference type="ARBA" id="ARBA00022833"/>
    </source>
</evidence>
<dbReference type="InterPro" id="IPR011057">
    <property type="entry name" value="Mss4-like_sf"/>
</dbReference>
<dbReference type="SUPFAM" id="SSF51316">
    <property type="entry name" value="Mss4-like"/>
    <property type="match status" value="1"/>
</dbReference>
<dbReference type="PANTHER" id="PTHR28620:SF1">
    <property type="entry name" value="CENP-V_GFA DOMAIN-CONTAINING PROTEIN"/>
    <property type="match status" value="1"/>
</dbReference>
<evidence type="ECO:0000313" key="5">
    <source>
        <dbReference type="EMBL" id="CAI6229676.1"/>
    </source>
</evidence>
<evidence type="ECO:0000313" key="6">
    <source>
        <dbReference type="Proteomes" id="UP001152607"/>
    </source>
</evidence>
<keyword evidence="2" id="KW-0479">Metal-binding</keyword>
<dbReference type="Pfam" id="PF04828">
    <property type="entry name" value="GFA"/>
    <property type="match status" value="1"/>
</dbReference>
<keyword evidence="3" id="KW-0862">Zinc</keyword>
<dbReference type="OrthoDB" id="3930719at2759"/>
<dbReference type="GO" id="GO:0046872">
    <property type="term" value="F:metal ion binding"/>
    <property type="evidence" value="ECO:0007669"/>
    <property type="project" value="UniProtKB-KW"/>
</dbReference>
<protein>
    <recommendedName>
        <fullName evidence="4">CENP-V/GFA domain-containing protein</fullName>
    </recommendedName>
</protein>